<sequence>MDLPFYFERQRKGGKLYLNLHHQNKRYRKRYGSPKRTGPIKNCRLNLCRCQAFKIIQNLNE</sequence>
<keyword evidence="2" id="KW-1185">Reference proteome</keyword>
<proteinExistence type="predicted"/>
<gene>
    <name evidence="1" type="ORF">CAB17_12790</name>
</gene>
<dbReference type="KEGG" id="lsh:CAB17_12790"/>
<organism evidence="1 2">
    <name type="scientific">Legionella sainthelensi</name>
    <dbReference type="NCBI Taxonomy" id="28087"/>
    <lineage>
        <taxon>Bacteria</taxon>
        <taxon>Pseudomonadati</taxon>
        <taxon>Pseudomonadota</taxon>
        <taxon>Gammaproteobacteria</taxon>
        <taxon>Legionellales</taxon>
        <taxon>Legionellaceae</taxon>
        <taxon>Legionella</taxon>
    </lineage>
</organism>
<protein>
    <submittedName>
        <fullName evidence="1">Uncharacterized protein</fullName>
    </submittedName>
</protein>
<evidence type="ECO:0000313" key="1">
    <source>
        <dbReference type="EMBL" id="AUH72815.1"/>
    </source>
</evidence>
<dbReference type="AlphaFoldDB" id="A0A2H5FMN6"/>
<reference evidence="1 2" key="1">
    <citation type="submission" date="2017-12" db="EMBL/GenBank/DDBJ databases">
        <title>Legionella sainthelensi LA01-117, whole genome sequence of a clinical isolate from New Zealand.</title>
        <authorList>
            <person name="Cree S.L."/>
            <person name="Slow S."/>
            <person name="Kennedy M.A."/>
            <person name="Murdoch D.R."/>
            <person name="Biggs P.J."/>
            <person name="Anderson T."/>
        </authorList>
    </citation>
    <scope>NUCLEOTIDE SEQUENCE [LARGE SCALE GENOMIC DNA]</scope>
    <source>
        <strain evidence="1 2">LA01-117</strain>
    </source>
</reference>
<dbReference type="EMBL" id="CP025491">
    <property type="protein sequence ID" value="AUH72815.1"/>
    <property type="molecule type" value="Genomic_DNA"/>
</dbReference>
<dbReference type="Proteomes" id="UP000234343">
    <property type="component" value="Chromosome"/>
</dbReference>
<name>A0A2H5FMN6_9GAMM</name>
<accession>A0A2H5FMN6</accession>
<evidence type="ECO:0000313" key="2">
    <source>
        <dbReference type="Proteomes" id="UP000234343"/>
    </source>
</evidence>